<organism evidence="1 2">
    <name type="scientific">Vibrio pelagius</name>
    <dbReference type="NCBI Taxonomy" id="28169"/>
    <lineage>
        <taxon>Bacteria</taxon>
        <taxon>Pseudomonadati</taxon>
        <taxon>Pseudomonadota</taxon>
        <taxon>Gammaproteobacteria</taxon>
        <taxon>Vibrionales</taxon>
        <taxon>Vibrionaceae</taxon>
        <taxon>Vibrio</taxon>
    </lineage>
</organism>
<evidence type="ECO:0000313" key="1">
    <source>
        <dbReference type="EMBL" id="UTT84864.1"/>
    </source>
</evidence>
<dbReference type="InterPro" id="IPR017136">
    <property type="entry name" value="UCP037205"/>
</dbReference>
<dbReference type="RefSeq" id="WP_255230812.1">
    <property type="nucleotide sequence ID" value="NZ_CP090614.1"/>
</dbReference>
<name>A0ABY5G3W7_VIBPE</name>
<dbReference type="PANTHER" id="PTHR37463:SF1">
    <property type="entry name" value="DUF2256 DOMAIN-CONTAINING PROTEIN"/>
    <property type="match status" value="1"/>
</dbReference>
<reference evidence="1" key="1">
    <citation type="submission" date="2022-01" db="EMBL/GenBank/DDBJ databases">
        <title>Alginate degradation mechanism of Vibrio pelagius WXL662.</title>
        <authorList>
            <person name="He X."/>
        </authorList>
    </citation>
    <scope>NUCLEOTIDE SEQUENCE</scope>
    <source>
        <strain evidence="1">WXL662</strain>
    </source>
</reference>
<dbReference type="Pfam" id="PF10013">
    <property type="entry name" value="DUF2256"/>
    <property type="match status" value="1"/>
</dbReference>
<keyword evidence="2" id="KW-1185">Reference proteome</keyword>
<dbReference type="EMBL" id="CP090614">
    <property type="protein sequence ID" value="UTT84864.1"/>
    <property type="molecule type" value="Genomic_DNA"/>
</dbReference>
<protein>
    <submittedName>
        <fullName evidence="1">DUF2256 domain-containing protein</fullName>
    </submittedName>
</protein>
<proteinExistence type="predicted"/>
<dbReference type="PANTHER" id="PTHR37463">
    <property type="entry name" value="GSL3115 PROTEIN"/>
    <property type="match status" value="1"/>
</dbReference>
<sequence length="49" mass="6140">MRKKRDLPTKLCPVCLRPFMWRKKWQKCWDQVQYCSERCRRNKGSIHKS</sequence>
<dbReference type="PIRSF" id="PIRSF037205">
    <property type="entry name" value="UCP037205"/>
    <property type="match status" value="1"/>
</dbReference>
<accession>A0ABY5G3W7</accession>
<dbReference type="Proteomes" id="UP001059120">
    <property type="component" value="Chromosome 1"/>
</dbReference>
<evidence type="ECO:0000313" key="2">
    <source>
        <dbReference type="Proteomes" id="UP001059120"/>
    </source>
</evidence>
<gene>
    <name evidence="1" type="ORF">LZI70_00735</name>
</gene>